<dbReference type="InterPro" id="IPR027417">
    <property type="entry name" value="P-loop_NTPase"/>
</dbReference>
<dbReference type="Gene3D" id="3.40.50.300">
    <property type="entry name" value="P-loop containing nucleotide triphosphate hydrolases"/>
    <property type="match status" value="2"/>
</dbReference>
<reference evidence="1" key="2">
    <citation type="submission" date="2022-04" db="EMBL/GenBank/DDBJ databases">
        <authorList>
            <person name="Bromfield E.S.P."/>
            <person name="Cloutier S."/>
        </authorList>
    </citation>
    <scope>NUCLEOTIDE SEQUENCE</scope>
    <source>
        <strain evidence="1">1S5</strain>
    </source>
</reference>
<dbReference type="InterPro" id="IPR038729">
    <property type="entry name" value="Rad50/SbcC_AAA"/>
</dbReference>
<evidence type="ECO:0000313" key="1">
    <source>
        <dbReference type="EMBL" id="UPT91407.1"/>
    </source>
</evidence>
<dbReference type="GO" id="GO:0000731">
    <property type="term" value="P:DNA synthesis involved in DNA repair"/>
    <property type="evidence" value="ECO:0007669"/>
    <property type="project" value="TreeGrafter"/>
</dbReference>
<organism evidence="1 2">
    <name type="scientific">Bradyrhizobium barranii subsp. apii</name>
    <dbReference type="NCBI Taxonomy" id="2819348"/>
    <lineage>
        <taxon>Bacteria</taxon>
        <taxon>Pseudomonadati</taxon>
        <taxon>Pseudomonadota</taxon>
        <taxon>Alphaproteobacteria</taxon>
        <taxon>Hyphomicrobiales</taxon>
        <taxon>Nitrobacteraceae</taxon>
        <taxon>Bradyrhizobium</taxon>
        <taxon>Bradyrhizobium barranii</taxon>
    </lineage>
</organism>
<reference evidence="1" key="1">
    <citation type="journal article" date="2017" name="Syst. Appl. Microbiol.">
        <title>Soybeans inoculated with root zone soils of Canadian native legumes harbour diverse and novel Bradyrhizobium spp. that possess agricultural potential.</title>
        <authorList>
            <person name="Bromfield E.S.P."/>
            <person name="Cloutier S."/>
            <person name="Tambong J.T."/>
            <person name="Tran Thi T.V."/>
        </authorList>
    </citation>
    <scope>NUCLEOTIDE SEQUENCE</scope>
    <source>
        <strain evidence="1">1S5</strain>
    </source>
</reference>
<accession>A0A8T5VM99</accession>
<dbReference type="GO" id="GO:0005524">
    <property type="term" value="F:ATP binding"/>
    <property type="evidence" value="ECO:0007669"/>
    <property type="project" value="InterPro"/>
</dbReference>
<dbReference type="SUPFAM" id="SSF52540">
    <property type="entry name" value="P-loop containing nucleoside triphosphate hydrolases"/>
    <property type="match status" value="1"/>
</dbReference>
<dbReference type="PANTHER" id="PTHR32182">
    <property type="entry name" value="DNA REPLICATION AND REPAIR PROTEIN RECF"/>
    <property type="match status" value="1"/>
</dbReference>
<dbReference type="Proteomes" id="UP000551709">
    <property type="component" value="Chromosome"/>
</dbReference>
<dbReference type="Pfam" id="PF13476">
    <property type="entry name" value="AAA_23"/>
    <property type="match status" value="1"/>
</dbReference>
<dbReference type="AlphaFoldDB" id="A0A8T5VM99"/>
<protein>
    <submittedName>
        <fullName evidence="1">AAA family ATPase</fullName>
    </submittedName>
</protein>
<dbReference type="SMART" id="SM00382">
    <property type="entry name" value="AAA"/>
    <property type="match status" value="1"/>
</dbReference>
<dbReference type="Pfam" id="PF13304">
    <property type="entry name" value="AAA_21"/>
    <property type="match status" value="1"/>
</dbReference>
<dbReference type="PANTHER" id="PTHR32182:SF23">
    <property type="entry name" value="ATP BINDING PROTEIN"/>
    <property type="match status" value="1"/>
</dbReference>
<gene>
    <name evidence="1" type="ORF">HAP41_0000022260</name>
</gene>
<dbReference type="EMBL" id="CP096255">
    <property type="protein sequence ID" value="UPT91407.1"/>
    <property type="molecule type" value="Genomic_DNA"/>
</dbReference>
<evidence type="ECO:0000313" key="2">
    <source>
        <dbReference type="Proteomes" id="UP000551709"/>
    </source>
</evidence>
<name>A0A8T5VM99_9BRAD</name>
<dbReference type="InterPro" id="IPR003959">
    <property type="entry name" value="ATPase_AAA_core"/>
</dbReference>
<proteinExistence type="predicted"/>
<sequence>MTVLQLDKLSLTNFRCFADCDVSFHPKLTVLVAENGSGKTALLDAAAAALSVVVNVLYPPEWIRRIQSSDVRLSPDSSFKMVPQLPTAYQAQGIVDNTSVVWGSTARTYSSKLRPSRNFKQIWAIAKEFRSSTAILPLVAYYGTARLWRESRLTESRRSSLRNIDERVAAYADCLTSSSSFRGVSAWYESRVSQTASPIYRESLATNLAMIQGVKQATDTILAPTGWSDLHWDSDLHALTAQHAVKGRLPLLMLSDGVRTMLALVADVARRCVSLNPHLSDQAPVATPGVLIVDEVDMHLHPRWQQQVLGLLQSAFPALQIIVSTHSPHVLSTVDRESIRVVHLRNGQVEIETPGLQTRGVESADVLASVMGVDPIPQVKEAMDLSDYKAMIEDGKADTQPAQELRAKLIAHFGSSHPVLVDCDRLIRFQQFRLRREKPEGA</sequence>
<dbReference type="RefSeq" id="WP_166097059.1">
    <property type="nucleotide sequence ID" value="NZ_CP096255.1"/>
</dbReference>
<dbReference type="GO" id="GO:0016887">
    <property type="term" value="F:ATP hydrolysis activity"/>
    <property type="evidence" value="ECO:0007669"/>
    <property type="project" value="InterPro"/>
</dbReference>
<dbReference type="GO" id="GO:0006302">
    <property type="term" value="P:double-strand break repair"/>
    <property type="evidence" value="ECO:0007669"/>
    <property type="project" value="InterPro"/>
</dbReference>
<dbReference type="InterPro" id="IPR003593">
    <property type="entry name" value="AAA+_ATPase"/>
</dbReference>